<dbReference type="Proteomes" id="UP000230066">
    <property type="component" value="Unassembled WGS sequence"/>
</dbReference>
<protein>
    <recommendedName>
        <fullName evidence="3">SOCS box domain-containing protein</fullName>
    </recommendedName>
</protein>
<organism evidence="1 2">
    <name type="scientific">Fasciola hepatica</name>
    <name type="common">Liver fluke</name>
    <dbReference type="NCBI Taxonomy" id="6192"/>
    <lineage>
        <taxon>Eukaryota</taxon>
        <taxon>Metazoa</taxon>
        <taxon>Spiralia</taxon>
        <taxon>Lophotrochozoa</taxon>
        <taxon>Platyhelminthes</taxon>
        <taxon>Trematoda</taxon>
        <taxon>Digenea</taxon>
        <taxon>Plagiorchiida</taxon>
        <taxon>Echinostomata</taxon>
        <taxon>Echinostomatoidea</taxon>
        <taxon>Fasciolidae</taxon>
        <taxon>Fasciola</taxon>
    </lineage>
</organism>
<comment type="caution">
    <text evidence="1">The sequence shown here is derived from an EMBL/GenBank/DDBJ whole genome shotgun (WGS) entry which is preliminary data.</text>
</comment>
<dbReference type="EMBL" id="JXXN02001835">
    <property type="protein sequence ID" value="THD23982.1"/>
    <property type="molecule type" value="Genomic_DNA"/>
</dbReference>
<name>A0A4E0RYM4_FASHE</name>
<evidence type="ECO:0000313" key="2">
    <source>
        <dbReference type="Proteomes" id="UP000230066"/>
    </source>
</evidence>
<evidence type="ECO:0008006" key="3">
    <source>
        <dbReference type="Google" id="ProtNLM"/>
    </source>
</evidence>
<gene>
    <name evidence="1" type="ORF">D915_005242</name>
</gene>
<sequence length="378" mass="42983">MPDSDEVDGRITSSTWFVKRAKRNLLHLCAYLHAPCCVRLLVHPPYTWDPDQPDRTNQTPMHFAETRDDLATLFELIHLSREQRQPSLWPLQRPQLNGLASVCLFWPQQMLACPVSLRAILTENRTIGISGCQDNMSTQYVYRTLMIGPLLALLLDLYIATPELFVFDLWTGQEIPSGNVSHSFENNRFWPIRTNELEAEAISHAGCTIYPHCLYQLSIQCRLLGRTLLDTLVQVRNRWLLHRCTTNVDSDGSKDENSSTGLEQGSRNWSPFKLMDYCRAIVRRTLVSVHGLTMRQNYAQLVSRLHIPAPIHTQLLYRDIWDRGDFEPYLLDGHGGNVPLGVPLDAQHVRSDDGPGDIGLLIGHRFIPDRVPNSVGAS</sequence>
<keyword evidence="2" id="KW-1185">Reference proteome</keyword>
<dbReference type="InterPro" id="IPR036770">
    <property type="entry name" value="Ankyrin_rpt-contain_sf"/>
</dbReference>
<dbReference type="SUPFAM" id="SSF48403">
    <property type="entry name" value="Ankyrin repeat"/>
    <property type="match status" value="1"/>
</dbReference>
<reference evidence="1" key="1">
    <citation type="submission" date="2019-03" db="EMBL/GenBank/DDBJ databases">
        <title>Improved annotation for the trematode Fasciola hepatica.</title>
        <authorList>
            <person name="Choi Y.-J."/>
            <person name="Martin J."/>
            <person name="Mitreva M."/>
        </authorList>
    </citation>
    <scope>NUCLEOTIDE SEQUENCE [LARGE SCALE GENOMIC DNA]</scope>
</reference>
<proteinExistence type="predicted"/>
<evidence type="ECO:0000313" key="1">
    <source>
        <dbReference type="EMBL" id="THD23982.1"/>
    </source>
</evidence>
<accession>A0A4E0RYM4</accession>
<dbReference type="AlphaFoldDB" id="A0A4E0RYM4"/>